<organism evidence="1 2">
    <name type="scientific">Clostridium innocuum</name>
    <dbReference type="NCBI Taxonomy" id="1522"/>
    <lineage>
        <taxon>Bacteria</taxon>
        <taxon>Bacillati</taxon>
        <taxon>Bacillota</taxon>
        <taxon>Clostridia</taxon>
        <taxon>Eubacteriales</taxon>
        <taxon>Clostridiaceae</taxon>
        <taxon>Clostridium</taxon>
    </lineage>
</organism>
<evidence type="ECO:0000313" key="2">
    <source>
        <dbReference type="Proteomes" id="UP000260025"/>
    </source>
</evidence>
<dbReference type="Gene3D" id="2.60.40.2700">
    <property type="match status" value="1"/>
</dbReference>
<feature type="non-terminal residue" evidence="1">
    <location>
        <position position="785"/>
    </location>
</feature>
<reference evidence="1 2" key="1">
    <citation type="submission" date="2018-08" db="EMBL/GenBank/DDBJ databases">
        <title>A genome reference for cultivated species of the human gut microbiota.</title>
        <authorList>
            <person name="Zou Y."/>
            <person name="Xue W."/>
            <person name="Luo G."/>
        </authorList>
    </citation>
    <scope>NUCLEOTIDE SEQUENCE [LARGE SCALE GENOMIC DNA]</scope>
    <source>
        <strain evidence="1 2">OF01-2LB</strain>
    </source>
</reference>
<gene>
    <name evidence="1" type="ORF">DXA38_22700</name>
</gene>
<dbReference type="Gene3D" id="2.160.20.110">
    <property type="match status" value="1"/>
</dbReference>
<accession>A0A3E2V8N7</accession>
<dbReference type="AlphaFoldDB" id="A0A3E2V8N7"/>
<proteinExistence type="predicted"/>
<comment type="caution">
    <text evidence="1">The sequence shown here is derived from an EMBL/GenBank/DDBJ whole genome shotgun (WGS) entry which is preliminary data.</text>
</comment>
<dbReference type="EMBL" id="QVEV01000105">
    <property type="protein sequence ID" value="RGC06884.1"/>
    <property type="molecule type" value="Genomic_DNA"/>
</dbReference>
<evidence type="ECO:0000313" key="1">
    <source>
        <dbReference type="EMBL" id="RGC06884.1"/>
    </source>
</evidence>
<sequence length="785" mass="84786">SDIDNHLQTNVELNTKEYVWYRVQKDTIPAPNAPEGTTESAMTAAGWTKVPSTNFQLTQDYEKAYFEANRVYTLYIVKQETADTQVSNVRSKSVELGPVTQSGTIAFTGNEVVGKTVSATLKDANNNKGTWKWYISTTDCGATGTNAAPSIDDTAKWKQLASGYSPTIDSDTSTLTISEDMWKHYIKAEFVPNSDIGYGGESIKKMAATYVKKIYNEKIEIESNTKDGNGIYTAYSGTKVKATVNNWTGDELKGRFEMYIDTNAHTDSNRVFSGNTMTSTEENWSHRDGKYIYAQLTVPSNIALYVDESLEAIPAEMKYTSEKIIYRYGISINNADDFSDFVSGIGKYTDRSANYILTANINMKNKAALNPIHTTFTGTFDGDYHSVSYLKGNTSAILYAIDNATVKNLLITNAKVENTVSTASILASSSSNSVVSRVFSVESESISNGDASLIIGTSRNDTIQECGALGGKVYSTFEPEYSVGGVSGSIWQSRIYDNYMVNSSIGKAGIANAAGSLIGSVHPSNNSMSLISDLRRNYAANSIPLENGGLNGGVFGGFYQTGNTVQNVSNFYDKSLAPDPVLGTPDSKFPSASKGTGLATQEMIGTKLASEFGTSGTWTYKDGFYPRLTWMAEHPIAILYATTRGAFTPVDSKTDSTSIFDGNIYGAIKIPEELQKSVYSISSSNSDILKVTDGGTIIPVGNVGQSATITINYTEPDASIGGSASNTYDFTVKQTERALNSVSISGDENPGKTLIATASGVPDIKYQWYRRKAGTVSREAISGAT</sequence>
<name>A0A3E2V8N7_CLOIN</name>
<dbReference type="Proteomes" id="UP000260025">
    <property type="component" value="Unassembled WGS sequence"/>
</dbReference>
<feature type="non-terminal residue" evidence="1">
    <location>
        <position position="1"/>
    </location>
</feature>
<protein>
    <submittedName>
        <fullName evidence="1">Uncharacterized protein</fullName>
    </submittedName>
</protein>